<feature type="transmembrane region" description="Helical" evidence="1">
    <location>
        <begin position="65"/>
        <end position="84"/>
    </location>
</feature>
<evidence type="ECO:0008006" key="3">
    <source>
        <dbReference type="Google" id="ProtNLM"/>
    </source>
</evidence>
<gene>
    <name evidence="2" type="ORF">MNBD_GAMMA21-1472</name>
</gene>
<proteinExistence type="predicted"/>
<feature type="transmembrane region" description="Helical" evidence="1">
    <location>
        <begin position="136"/>
        <end position="155"/>
    </location>
</feature>
<reference evidence="2" key="1">
    <citation type="submission" date="2018-06" db="EMBL/GenBank/DDBJ databases">
        <authorList>
            <person name="Zhirakovskaya E."/>
        </authorList>
    </citation>
    <scope>NUCLEOTIDE SEQUENCE</scope>
</reference>
<dbReference type="Pfam" id="PF04307">
    <property type="entry name" value="YdjM"/>
    <property type="match status" value="1"/>
</dbReference>
<accession>A0A3B1ANL6</accession>
<dbReference type="PANTHER" id="PTHR40031:SF1">
    <property type="entry name" value="MEMBRANE-BOUND METAL-DEPENDENT HYDROLASE"/>
    <property type="match status" value="1"/>
</dbReference>
<dbReference type="PANTHER" id="PTHR40031">
    <property type="entry name" value="HYPOTHETICAL MEMBRANE SPANNING PROTEIN"/>
    <property type="match status" value="1"/>
</dbReference>
<dbReference type="AlphaFoldDB" id="A0A3B1ANL6"/>
<name>A0A3B1ANL6_9ZZZZ</name>
<dbReference type="EMBL" id="UOFR01000034">
    <property type="protein sequence ID" value="VAW95514.1"/>
    <property type="molecule type" value="Genomic_DNA"/>
</dbReference>
<feature type="transmembrane region" description="Helical" evidence="1">
    <location>
        <begin position="162"/>
        <end position="181"/>
    </location>
</feature>
<evidence type="ECO:0000313" key="2">
    <source>
        <dbReference type="EMBL" id="VAW95514.1"/>
    </source>
</evidence>
<dbReference type="InterPro" id="IPR007404">
    <property type="entry name" value="YdjM-like"/>
</dbReference>
<keyword evidence="1" id="KW-1133">Transmembrane helix</keyword>
<evidence type="ECO:0000256" key="1">
    <source>
        <dbReference type="SAM" id="Phobius"/>
    </source>
</evidence>
<dbReference type="InterPro" id="IPR053170">
    <property type="entry name" value="Transcription_regulator"/>
</dbReference>
<protein>
    <recommendedName>
        <fullName evidence="3">Membrane-bound metal-dependent hydrolase</fullName>
    </recommendedName>
</protein>
<sequence>MDTLTHALSGMLVAKASYRKNEALPYWLRSWIGFLVAAFPDIDFISRAFGMQAYLAYHRGITHSIIMLPLWAIILAWILAKIISRFTRIQAGWRDLLPLCLLSIGVHIFADVITAYGTEVFAPVSDFRLSLPTTFIIDLYFTGIILLAIVLSVIIRKQAKNIALGGLMILLAYILLQGYWLRQAISEAYSSVPTKKLQARKVVAIPQPLSPLNWKIIIETDDRLIVRYINLYRTKLKTAGEKDNLFSRIDALYTPITDKNWLVIQKMGSGEAKILANSVWHADEFKQVRRFMEYPGVYRFENLEEMQCIWFADQRFVLRDIRAPFIFGACQHKQSKKIKYLRLVDDEFASFN</sequence>
<feature type="transmembrane region" description="Helical" evidence="1">
    <location>
        <begin position="96"/>
        <end position="116"/>
    </location>
</feature>
<keyword evidence="1" id="KW-0472">Membrane</keyword>
<organism evidence="2">
    <name type="scientific">hydrothermal vent metagenome</name>
    <dbReference type="NCBI Taxonomy" id="652676"/>
    <lineage>
        <taxon>unclassified sequences</taxon>
        <taxon>metagenomes</taxon>
        <taxon>ecological metagenomes</taxon>
    </lineage>
</organism>
<keyword evidence="1" id="KW-0812">Transmembrane</keyword>